<sequence>MGLWNLVARRRKDKAKNHFVPILQPDTTQHDKNPEVAPVTVQKSSRNILSFPDEILILILHQLPYGTLYILRQTCRTFHDLASDFVFDPVLREPMIFMATRQSPERLSWTAQTHLEAIRRQFTRQPLCQECLPSSMTRKGL</sequence>
<dbReference type="EMBL" id="PXXK01000235">
    <property type="protein sequence ID" value="RFN47791.1"/>
    <property type="molecule type" value="Genomic_DNA"/>
</dbReference>
<dbReference type="InterPro" id="IPR001810">
    <property type="entry name" value="F-box_dom"/>
</dbReference>
<comment type="caution">
    <text evidence="2">The sequence shown here is derived from an EMBL/GenBank/DDBJ whole genome shotgun (WGS) entry which is preliminary data.</text>
</comment>
<evidence type="ECO:0000259" key="1">
    <source>
        <dbReference type="PROSITE" id="PS50181"/>
    </source>
</evidence>
<gene>
    <name evidence="2" type="ORF">FIE12Z_7987</name>
</gene>
<proteinExistence type="predicted"/>
<evidence type="ECO:0000313" key="3">
    <source>
        <dbReference type="Proteomes" id="UP000265631"/>
    </source>
</evidence>
<protein>
    <recommendedName>
        <fullName evidence="1">F-box domain-containing protein</fullName>
    </recommendedName>
</protein>
<dbReference type="CDD" id="cd09917">
    <property type="entry name" value="F-box_SF"/>
    <property type="match status" value="1"/>
</dbReference>
<name>A0A395MIY7_9HYPO</name>
<reference evidence="2 3" key="1">
    <citation type="journal article" date="2018" name="PLoS Pathog.">
        <title>Evolution of structural diversity of trichothecenes, a family of toxins produced by plant pathogenic and entomopathogenic fungi.</title>
        <authorList>
            <person name="Proctor R.H."/>
            <person name="McCormick S.P."/>
            <person name="Kim H.S."/>
            <person name="Cardoza R.E."/>
            <person name="Stanley A.M."/>
            <person name="Lindo L."/>
            <person name="Kelly A."/>
            <person name="Brown D.W."/>
            <person name="Lee T."/>
            <person name="Vaughan M.M."/>
            <person name="Alexander N.J."/>
            <person name="Busman M."/>
            <person name="Gutierrez S."/>
        </authorList>
    </citation>
    <scope>NUCLEOTIDE SEQUENCE [LARGE SCALE GENOMIC DNA]</scope>
    <source>
        <strain evidence="2 3">NRRL 13405</strain>
    </source>
</reference>
<keyword evidence="3" id="KW-1185">Reference proteome</keyword>
<dbReference type="AlphaFoldDB" id="A0A395MIY7"/>
<evidence type="ECO:0000313" key="2">
    <source>
        <dbReference type="EMBL" id="RFN47791.1"/>
    </source>
</evidence>
<dbReference type="InterPro" id="IPR036047">
    <property type="entry name" value="F-box-like_dom_sf"/>
</dbReference>
<dbReference type="SUPFAM" id="SSF81383">
    <property type="entry name" value="F-box domain"/>
    <property type="match status" value="1"/>
</dbReference>
<dbReference type="PROSITE" id="PS50181">
    <property type="entry name" value="FBOX"/>
    <property type="match status" value="1"/>
</dbReference>
<organism evidence="2 3">
    <name type="scientific">Fusarium flagelliforme</name>
    <dbReference type="NCBI Taxonomy" id="2675880"/>
    <lineage>
        <taxon>Eukaryota</taxon>
        <taxon>Fungi</taxon>
        <taxon>Dikarya</taxon>
        <taxon>Ascomycota</taxon>
        <taxon>Pezizomycotina</taxon>
        <taxon>Sordariomycetes</taxon>
        <taxon>Hypocreomycetidae</taxon>
        <taxon>Hypocreales</taxon>
        <taxon>Nectriaceae</taxon>
        <taxon>Fusarium</taxon>
        <taxon>Fusarium incarnatum-equiseti species complex</taxon>
    </lineage>
</organism>
<dbReference type="Proteomes" id="UP000265631">
    <property type="component" value="Unassembled WGS sequence"/>
</dbReference>
<dbReference type="Pfam" id="PF12937">
    <property type="entry name" value="F-box-like"/>
    <property type="match status" value="1"/>
</dbReference>
<dbReference type="Gene3D" id="1.20.1280.50">
    <property type="match status" value="1"/>
</dbReference>
<accession>A0A395MIY7</accession>
<feature type="domain" description="F-box" evidence="1">
    <location>
        <begin position="45"/>
        <end position="94"/>
    </location>
</feature>